<reference evidence="1" key="1">
    <citation type="journal article" date="2020" name="Fungal Divers.">
        <title>Resolving the Mortierellaceae phylogeny through synthesis of multi-gene phylogenetics and phylogenomics.</title>
        <authorList>
            <person name="Vandepol N."/>
            <person name="Liber J."/>
            <person name="Desiro A."/>
            <person name="Na H."/>
            <person name="Kennedy M."/>
            <person name="Barry K."/>
            <person name="Grigoriev I.V."/>
            <person name="Miller A.N."/>
            <person name="O'Donnell K."/>
            <person name="Stajich J.E."/>
            <person name="Bonito G."/>
        </authorList>
    </citation>
    <scope>NUCLEOTIDE SEQUENCE</scope>
    <source>
        <strain evidence="1">REB-010B</strain>
    </source>
</reference>
<keyword evidence="2" id="KW-1185">Reference proteome</keyword>
<dbReference type="Proteomes" id="UP000738325">
    <property type="component" value="Unassembled WGS sequence"/>
</dbReference>
<name>A0A9P6R995_9FUNG</name>
<evidence type="ECO:0000313" key="1">
    <source>
        <dbReference type="EMBL" id="KAG0314600.1"/>
    </source>
</evidence>
<comment type="caution">
    <text evidence="1">The sequence shown here is derived from an EMBL/GenBank/DDBJ whole genome shotgun (WGS) entry which is preliminary data.</text>
</comment>
<dbReference type="AlphaFoldDB" id="A0A9P6R995"/>
<organism evidence="1 2">
    <name type="scientific">Dissophora globulifera</name>
    <dbReference type="NCBI Taxonomy" id="979702"/>
    <lineage>
        <taxon>Eukaryota</taxon>
        <taxon>Fungi</taxon>
        <taxon>Fungi incertae sedis</taxon>
        <taxon>Mucoromycota</taxon>
        <taxon>Mortierellomycotina</taxon>
        <taxon>Mortierellomycetes</taxon>
        <taxon>Mortierellales</taxon>
        <taxon>Mortierellaceae</taxon>
        <taxon>Dissophora</taxon>
    </lineage>
</organism>
<proteinExistence type="predicted"/>
<accession>A0A9P6R995</accession>
<dbReference type="OrthoDB" id="2427805at2759"/>
<dbReference type="EMBL" id="JAAAIP010000600">
    <property type="protein sequence ID" value="KAG0314600.1"/>
    <property type="molecule type" value="Genomic_DNA"/>
</dbReference>
<gene>
    <name evidence="1" type="ORF">BGZ99_008046</name>
</gene>
<sequence length="75" mass="8297">MKPGPGHSYVLLMQPIGQYTLCPMNGELKEQFQGLVRLLQIRASMRNTLELYNSLIGSAASTTVKSPESDDENLD</sequence>
<protein>
    <submittedName>
        <fullName evidence="1">Uncharacterized protein</fullName>
    </submittedName>
</protein>
<evidence type="ECO:0000313" key="2">
    <source>
        <dbReference type="Proteomes" id="UP000738325"/>
    </source>
</evidence>